<dbReference type="EMBL" id="ML220121">
    <property type="protein sequence ID" value="TGZ81081.1"/>
    <property type="molecule type" value="Genomic_DNA"/>
</dbReference>
<keyword evidence="3" id="KW-0732">Signal</keyword>
<keyword evidence="13" id="KW-1185">Reference proteome</keyword>
<evidence type="ECO:0000259" key="11">
    <source>
        <dbReference type="PROSITE" id="PS51767"/>
    </source>
</evidence>
<dbReference type="PANTHER" id="PTHR47966">
    <property type="entry name" value="BETA-SITE APP-CLEAVING ENZYME, ISOFORM A-RELATED"/>
    <property type="match status" value="1"/>
</dbReference>
<dbReference type="InParanoid" id="A0A4S2MWS5"/>
<feature type="region of interest" description="Disordered" evidence="10">
    <location>
        <begin position="434"/>
        <end position="456"/>
    </location>
</feature>
<keyword evidence="5 9" id="KW-0378">Hydrolase</keyword>
<dbReference type="InterPro" id="IPR033876">
    <property type="entry name" value="SAP-like"/>
</dbReference>
<dbReference type="Pfam" id="PF00026">
    <property type="entry name" value="Asp"/>
    <property type="match status" value="1"/>
</dbReference>
<dbReference type="PROSITE" id="PS00141">
    <property type="entry name" value="ASP_PROTEASE"/>
    <property type="match status" value="1"/>
</dbReference>
<evidence type="ECO:0000256" key="10">
    <source>
        <dbReference type="SAM" id="MobiDB-lite"/>
    </source>
</evidence>
<feature type="domain" description="Peptidase A1" evidence="11">
    <location>
        <begin position="66"/>
        <end position="403"/>
    </location>
</feature>
<dbReference type="GO" id="GO:0004190">
    <property type="term" value="F:aspartic-type endopeptidase activity"/>
    <property type="evidence" value="ECO:0007669"/>
    <property type="project" value="UniProtKB-KW"/>
</dbReference>
<feature type="compositionally biased region" description="Polar residues" evidence="10">
    <location>
        <begin position="445"/>
        <end position="456"/>
    </location>
</feature>
<dbReference type="Gene3D" id="2.40.70.10">
    <property type="entry name" value="Acid Proteases"/>
    <property type="match status" value="2"/>
</dbReference>
<name>A0A4S2MWS5_9PEZI</name>
<dbReference type="Proteomes" id="UP000298138">
    <property type="component" value="Unassembled WGS sequence"/>
</dbReference>
<reference evidence="12 13" key="1">
    <citation type="submission" date="2019-04" db="EMBL/GenBank/DDBJ databases">
        <title>Comparative genomics and transcriptomics to analyze fruiting body development in filamentous ascomycetes.</title>
        <authorList>
            <consortium name="DOE Joint Genome Institute"/>
            <person name="Lutkenhaus R."/>
            <person name="Traeger S."/>
            <person name="Breuer J."/>
            <person name="Kuo A."/>
            <person name="Lipzen A."/>
            <person name="Pangilinan J."/>
            <person name="Dilworth D."/>
            <person name="Sandor L."/>
            <person name="Poggeler S."/>
            <person name="Barry K."/>
            <person name="Grigoriev I.V."/>
            <person name="Nowrousian M."/>
        </authorList>
    </citation>
    <scope>NUCLEOTIDE SEQUENCE [LARGE SCALE GENOMIC DNA]</scope>
    <source>
        <strain evidence="12 13">CBS 389.68</strain>
    </source>
</reference>
<organism evidence="12 13">
    <name type="scientific">Ascodesmis nigricans</name>
    <dbReference type="NCBI Taxonomy" id="341454"/>
    <lineage>
        <taxon>Eukaryota</taxon>
        <taxon>Fungi</taxon>
        <taxon>Dikarya</taxon>
        <taxon>Ascomycota</taxon>
        <taxon>Pezizomycotina</taxon>
        <taxon>Pezizomycetes</taxon>
        <taxon>Pezizales</taxon>
        <taxon>Ascodesmidaceae</taxon>
        <taxon>Ascodesmis</taxon>
    </lineage>
</organism>
<proteinExistence type="inferred from homology"/>
<evidence type="ECO:0000313" key="13">
    <source>
        <dbReference type="Proteomes" id="UP000298138"/>
    </source>
</evidence>
<dbReference type="FunCoup" id="A0A4S2MWS5">
    <property type="interactions" value="325"/>
</dbReference>
<evidence type="ECO:0000256" key="3">
    <source>
        <dbReference type="ARBA" id="ARBA00022729"/>
    </source>
</evidence>
<dbReference type="FunFam" id="2.40.70.10:FF:000011">
    <property type="entry name" value="Aspartic protease"/>
    <property type="match status" value="1"/>
</dbReference>
<dbReference type="AlphaFoldDB" id="A0A4S2MWS5"/>
<dbReference type="GO" id="GO:0006508">
    <property type="term" value="P:proteolysis"/>
    <property type="evidence" value="ECO:0007669"/>
    <property type="project" value="UniProtKB-KW"/>
</dbReference>
<feature type="active site" evidence="8">
    <location>
        <position position="286"/>
    </location>
</feature>
<dbReference type="STRING" id="341454.A0A4S2MWS5"/>
<protein>
    <recommendedName>
        <fullName evidence="7">Probable aspartic-type endopeptidase OPSB</fullName>
    </recommendedName>
    <alternativeName>
        <fullName evidence="6">Probable aspartic-type endopeptidase opsB</fullName>
    </alternativeName>
</protein>
<dbReference type="PRINTS" id="PR00792">
    <property type="entry name" value="PEPSIN"/>
</dbReference>
<gene>
    <name evidence="12" type="ORF">EX30DRAFT_306793</name>
</gene>
<evidence type="ECO:0000313" key="12">
    <source>
        <dbReference type="EMBL" id="TGZ81081.1"/>
    </source>
</evidence>
<dbReference type="InterPro" id="IPR001461">
    <property type="entry name" value="Aspartic_peptidase_A1"/>
</dbReference>
<evidence type="ECO:0000256" key="4">
    <source>
        <dbReference type="ARBA" id="ARBA00022750"/>
    </source>
</evidence>
<evidence type="ECO:0000256" key="1">
    <source>
        <dbReference type="ARBA" id="ARBA00007447"/>
    </source>
</evidence>
<accession>A0A4S2MWS5</accession>
<dbReference type="CDD" id="cd05474">
    <property type="entry name" value="SAP_like"/>
    <property type="match status" value="1"/>
</dbReference>
<evidence type="ECO:0000256" key="7">
    <source>
        <dbReference type="ARBA" id="ARBA00068059"/>
    </source>
</evidence>
<dbReference type="PROSITE" id="PS51767">
    <property type="entry name" value="PEPTIDASE_A1"/>
    <property type="match status" value="1"/>
</dbReference>
<dbReference type="PANTHER" id="PTHR47966:SF65">
    <property type="entry name" value="ASPARTIC-TYPE ENDOPEPTIDASE"/>
    <property type="match status" value="1"/>
</dbReference>
<dbReference type="OrthoDB" id="771136at2759"/>
<comment type="similarity">
    <text evidence="1 9">Belongs to the peptidase A1 family.</text>
</comment>
<dbReference type="InterPro" id="IPR021109">
    <property type="entry name" value="Peptidase_aspartic_dom_sf"/>
</dbReference>
<dbReference type="InterPro" id="IPR001969">
    <property type="entry name" value="Aspartic_peptidase_AS"/>
</dbReference>
<keyword evidence="2 9" id="KW-0645">Protease</keyword>
<keyword evidence="4 9" id="KW-0064">Aspartyl protease</keyword>
<feature type="active site" evidence="8">
    <location>
        <position position="84"/>
    </location>
</feature>
<evidence type="ECO:0000256" key="8">
    <source>
        <dbReference type="PIRSR" id="PIRSR601461-1"/>
    </source>
</evidence>
<sequence>MLALGVVSVSANPAPVPDAALSSGPRAFKFEKVKKNINNIPVQPRLRYAKRSDTVLQRLENADFLYYANVSLGTPGQPLRLHLDTGSSDIWVESASSELCQQPSNPCAATGTFSRSKSSTYKKVADDFSISYVDGEYANGDYGSDVFHFADGTSVKGLQFGIGLESTSSEGIMGIGMAANEVQVQRLGKAPYKTLVELMVEQGIIKTKAYSLYLNDLEASTGEVLFGGIDTAKFEGQLATLPIDRRAGQLKPKEFIVTCTGVSLTNDENNSLSITDNDFAIPVLLDTGSTYTYVPGDIARILAAQVGAQVSAGTAVPIVPCDIRNYRGSINFDFSGKKIAIPLSQLAVDAFTNDGSPATFSDGSPLCYFGIMDSGDSTYVMGDTFLRAAYVVYDIENEQISLGQAKYGTGSNIVEIGTGKDIPKATVPANAETISPTETRGGISTDMTASSDATNKQSGGMGVISLFRSHQQVWALVLAATLIVIL</sequence>
<evidence type="ECO:0000256" key="6">
    <source>
        <dbReference type="ARBA" id="ARBA00067536"/>
    </source>
</evidence>
<dbReference type="InterPro" id="IPR033121">
    <property type="entry name" value="PEPTIDASE_A1"/>
</dbReference>
<evidence type="ECO:0000256" key="5">
    <source>
        <dbReference type="ARBA" id="ARBA00022801"/>
    </source>
</evidence>
<evidence type="ECO:0000256" key="2">
    <source>
        <dbReference type="ARBA" id="ARBA00022670"/>
    </source>
</evidence>
<dbReference type="SUPFAM" id="SSF50630">
    <property type="entry name" value="Acid proteases"/>
    <property type="match status" value="1"/>
</dbReference>
<evidence type="ECO:0000256" key="9">
    <source>
        <dbReference type="RuleBase" id="RU000454"/>
    </source>
</evidence>